<proteinExistence type="predicted"/>
<evidence type="ECO:0000256" key="1">
    <source>
        <dbReference type="SAM" id="MobiDB-lite"/>
    </source>
</evidence>
<keyword evidence="2" id="KW-0472">Membrane</keyword>
<dbReference type="RefSeq" id="WP_124844736.1">
    <property type="nucleotide sequence ID" value="NZ_JAUNKP010000017.1"/>
</dbReference>
<dbReference type="AlphaFoldDB" id="A0A3P1T638"/>
<sequence length="239" mass="25545">MNLAEAFKNRKVQIGLAAAALAIVMIVALLFIFKPTSQSSTPSTNDTTAVATPEESTPATEPAAEDPTPTSDGTCIPPEGTGFIPVRYAIESLGVDADVLSLNVDDAGLIAAPPKNQPKTASWWNGGPAPASDAGQVVMSIHTYRNGGAVGNQLYEGGEPQLKPGDTIKLWDAEGRTACYEYVDAEKIMVEDYNPDSDLMVRLEGDPALAIIICWDHKEGTDDWDSRVFFRFKPVTDAS</sequence>
<dbReference type="EMBL" id="RQZG01000008">
    <property type="protein sequence ID" value="RRD04961.1"/>
    <property type="molecule type" value="Genomic_DNA"/>
</dbReference>
<reference evidence="3 4" key="1">
    <citation type="submission" date="2018-11" db="EMBL/GenBank/DDBJ databases">
        <title>Genomes From Bacteria Associated with the Canine Oral Cavity: a Test Case for Automated Genome-Based Taxonomic Assignment.</title>
        <authorList>
            <person name="Coil D.A."/>
            <person name="Jospin G."/>
            <person name="Darling A.E."/>
            <person name="Wallis C."/>
            <person name="Davis I.J."/>
            <person name="Harris S."/>
            <person name="Eisen J.A."/>
            <person name="Holcombe L.J."/>
            <person name="O'Flynn C."/>
        </authorList>
    </citation>
    <scope>NUCLEOTIDE SEQUENCE [LARGE SCALE GENOMIC DNA]</scope>
    <source>
        <strain evidence="3 4">OH887_COT-365</strain>
    </source>
</reference>
<feature type="transmembrane region" description="Helical" evidence="2">
    <location>
        <begin position="12"/>
        <end position="33"/>
    </location>
</feature>
<dbReference type="Gene3D" id="2.40.260.10">
    <property type="entry name" value="Sortase"/>
    <property type="match status" value="1"/>
</dbReference>
<organism evidence="3 4">
    <name type="scientific">Arachnia propionica</name>
    <dbReference type="NCBI Taxonomy" id="1750"/>
    <lineage>
        <taxon>Bacteria</taxon>
        <taxon>Bacillati</taxon>
        <taxon>Actinomycetota</taxon>
        <taxon>Actinomycetes</taxon>
        <taxon>Propionibacteriales</taxon>
        <taxon>Propionibacteriaceae</taxon>
        <taxon>Arachnia</taxon>
    </lineage>
</organism>
<keyword evidence="2" id="KW-0812">Transmembrane</keyword>
<feature type="compositionally biased region" description="Low complexity" evidence="1">
    <location>
        <begin position="47"/>
        <end position="70"/>
    </location>
</feature>
<dbReference type="InterPro" id="IPR042001">
    <property type="entry name" value="Sortase_F"/>
</dbReference>
<keyword evidence="2" id="KW-1133">Transmembrane helix</keyword>
<accession>A0A3P1T638</accession>
<evidence type="ECO:0000313" key="4">
    <source>
        <dbReference type="Proteomes" id="UP000280819"/>
    </source>
</evidence>
<feature type="compositionally biased region" description="Polar residues" evidence="1">
    <location>
        <begin position="37"/>
        <end position="46"/>
    </location>
</feature>
<dbReference type="Proteomes" id="UP000280819">
    <property type="component" value="Unassembled WGS sequence"/>
</dbReference>
<protein>
    <submittedName>
        <fullName evidence="3">Class F sortase</fullName>
    </submittedName>
</protein>
<name>A0A3P1T638_9ACTN</name>
<comment type="caution">
    <text evidence="3">The sequence shown here is derived from an EMBL/GenBank/DDBJ whole genome shotgun (WGS) entry which is preliminary data.</text>
</comment>
<evidence type="ECO:0000313" key="3">
    <source>
        <dbReference type="EMBL" id="RRD04961.1"/>
    </source>
</evidence>
<gene>
    <name evidence="3" type="ORF">EII34_08520</name>
</gene>
<dbReference type="CDD" id="cd05829">
    <property type="entry name" value="Sortase_F"/>
    <property type="match status" value="1"/>
</dbReference>
<evidence type="ECO:0000256" key="2">
    <source>
        <dbReference type="SAM" id="Phobius"/>
    </source>
</evidence>
<dbReference type="OrthoDB" id="3734011at2"/>
<dbReference type="InterPro" id="IPR023365">
    <property type="entry name" value="Sortase_dom-sf"/>
</dbReference>
<feature type="region of interest" description="Disordered" evidence="1">
    <location>
        <begin position="37"/>
        <end position="78"/>
    </location>
</feature>